<dbReference type="PANTHER" id="PTHR12029:SF11">
    <property type="entry name" value="METHYLTRANSFERASE TARBP1-RELATED"/>
    <property type="match status" value="1"/>
</dbReference>
<keyword evidence="2" id="KW-1185">Reference proteome</keyword>
<proteinExistence type="predicted"/>
<gene>
    <name evidence="1" type="ORF">P3X46_016460</name>
</gene>
<dbReference type="InterPro" id="IPR045330">
    <property type="entry name" value="TRM3/TARBP1"/>
</dbReference>
<sequence>MSATVSNSMDAIISSLLNSFKQVPLAAIPAMLDCILTSTGLSPSSLFASLLDTFPNINKDLIKDDWKLDSGQYNYLLSMLGALCHLLKKLGINPNTIHSFIWKCFIPLMKMAHAFEREMLNQIAESFFDVVSSTNSWGVLEATLVPFFLRSSGLSMGMLQNEESDIFEWDQDSVMQGLNGMIDDLHLDKESILSLSQSFPLSTSCNVLALILDSALRSFQAATNTESVLENGSCYAEKLFSKLLWDLCNMSERLFSQSFEHRSCAIGFLLPILFKAFACHPSLEISVHGRTCVLSRNLFSRNIWKCCRSLFSLGPLERRDAYGALSLCLSFSSCMEQCEKADASVRAEEFDMRAEKEFWDEIKRGLVNEESIVRKQSLYILKSILQISGESQSNSSVSEKKSGEKHAVPPGMTKRAMWADKEAKSLGVGKLSGLVDSPLDSQQQWEAFILLYEMLEEYGTHLVEAAWDHQITLLLQFSVSSDNFASSICEGVCQNQIETSGELFSWLTILWQLGLHHDNPQVRCLIMQSFLGIEWMKYGDTAKSVPESFILGPLLEGLNDPVHHKDFGVKGVYTSRTIEGAATFLFQYTRYLNVRKGIVFLYSLASAAKHTSFGRAGLMALAECIASAARGVGTRDDNKAEWSEDAFPHEVQLESSSKSFNDVDKTNLLDVLRFVIENSKQHFNPNYRLRVCEIVLEAVVSVVSTFDVPLEILLHFVSTVPREFTDHGGSLRLKMQEWLLGADKKQYSSQSHNCSTKIQLLKSLQEFPEKFTSSQFLVDAFICFDDEDLDAWESEVKRWARVLFLVIKEENHLVPIFTFIHSCGINICKQYNRDGWMPVKFLVLVINLVVEIQMMREITLERRIRIRSQSENSRLETVDQLGYAEASLVCRKFSDLFLSILEELVSFASMSSSVFWKSIVNDTNLPSSVRGKLGGPSQRRLSSSTTTAVLEAITSIRAVASITSWCARFNSDVQLKFACTFMWKFFWKTVSSSNSDSESGAEVCVAAYETLAPILRALVSTFSPLALDLIRENDKSSLSAEGKAWLDPLVLSFLQNINNLLAVGVLVRTRRAVLLNWKWLCLESLLSIPCYALENGLLLENNISFFSEAAIRCVFSDLMMWLLVRSAWILHVSNSKRRVASIAALLSSVLHTSVFADEGMHVIDNAPGPLKWFVENILEEGTKSPRTIRLTALHLTGLCLAHPRIIKYYIKELKLLTLYGSVAFDEDFEAELAENRDARTEVSLLAKSPDPELTEAFINTELFARVSVAVLFYKLSDLVGSANENEDCSAALESGKLFLLELLESVVNDKDLAKELYKKYSGVSNDAVFGP</sequence>
<reference evidence="1" key="1">
    <citation type="journal article" date="2023" name="Plant Biotechnol. J.">
        <title>Chromosome-level wild Hevea brasiliensis genome provides new tools for genomic-assisted breeding and valuable loci to elevate rubber yield.</title>
        <authorList>
            <person name="Cheng H."/>
            <person name="Song X."/>
            <person name="Hu Y."/>
            <person name="Wu T."/>
            <person name="Yang Q."/>
            <person name="An Z."/>
            <person name="Feng S."/>
            <person name="Deng Z."/>
            <person name="Wu W."/>
            <person name="Zeng X."/>
            <person name="Tu M."/>
            <person name="Wang X."/>
            <person name="Huang H."/>
        </authorList>
    </citation>
    <scope>NUCLEOTIDE SEQUENCE</scope>
    <source>
        <strain evidence="1">MT/VB/25A 57/8</strain>
    </source>
</reference>
<protein>
    <recommendedName>
        <fullName evidence="3">DUF2428 domain-containing protein</fullName>
    </recommendedName>
</protein>
<dbReference type="Proteomes" id="UP001174677">
    <property type="component" value="Chromosome 9"/>
</dbReference>
<dbReference type="EMBL" id="JARPOI010000009">
    <property type="protein sequence ID" value="KAJ9173309.1"/>
    <property type="molecule type" value="Genomic_DNA"/>
</dbReference>
<organism evidence="1 2">
    <name type="scientific">Hevea brasiliensis</name>
    <name type="common">Para rubber tree</name>
    <name type="synonym">Siphonia brasiliensis</name>
    <dbReference type="NCBI Taxonomy" id="3981"/>
    <lineage>
        <taxon>Eukaryota</taxon>
        <taxon>Viridiplantae</taxon>
        <taxon>Streptophyta</taxon>
        <taxon>Embryophyta</taxon>
        <taxon>Tracheophyta</taxon>
        <taxon>Spermatophyta</taxon>
        <taxon>Magnoliopsida</taxon>
        <taxon>eudicotyledons</taxon>
        <taxon>Gunneridae</taxon>
        <taxon>Pentapetalae</taxon>
        <taxon>rosids</taxon>
        <taxon>fabids</taxon>
        <taxon>Malpighiales</taxon>
        <taxon>Euphorbiaceae</taxon>
        <taxon>Crotonoideae</taxon>
        <taxon>Micrandreae</taxon>
        <taxon>Hevea</taxon>
    </lineage>
</organism>
<evidence type="ECO:0008006" key="3">
    <source>
        <dbReference type="Google" id="ProtNLM"/>
    </source>
</evidence>
<evidence type="ECO:0000313" key="1">
    <source>
        <dbReference type="EMBL" id="KAJ9173309.1"/>
    </source>
</evidence>
<name>A0ABQ9LZ70_HEVBR</name>
<comment type="caution">
    <text evidence="1">The sequence shown here is derived from an EMBL/GenBank/DDBJ whole genome shotgun (WGS) entry which is preliminary data.</text>
</comment>
<accession>A0ABQ9LZ70</accession>
<dbReference type="PANTHER" id="PTHR12029">
    <property type="entry name" value="RNA METHYLTRANSFERASE"/>
    <property type="match status" value="1"/>
</dbReference>
<evidence type="ECO:0000313" key="2">
    <source>
        <dbReference type="Proteomes" id="UP001174677"/>
    </source>
</evidence>